<protein>
    <submittedName>
        <fullName evidence="2">Uncharacterized protein</fullName>
    </submittedName>
</protein>
<evidence type="ECO:0000256" key="1">
    <source>
        <dbReference type="SAM" id="Phobius"/>
    </source>
</evidence>
<reference evidence="3" key="1">
    <citation type="submission" date="2017-01" db="EMBL/GenBank/DDBJ databases">
        <authorList>
            <person name="Varghese N."/>
            <person name="Submissions S."/>
        </authorList>
    </citation>
    <scope>NUCLEOTIDE SEQUENCE [LARGE SCALE GENOMIC DNA]</scope>
    <source>
        <strain evidence="3">LP100</strain>
    </source>
</reference>
<dbReference type="STRING" id="1317125.SAMN05444128_0909"/>
<dbReference type="RefSeq" id="WP_139337762.1">
    <property type="nucleotide sequence ID" value="NZ_FTPP01000001.1"/>
</dbReference>
<keyword evidence="1" id="KW-0472">Membrane</keyword>
<dbReference type="AlphaFoldDB" id="A0A1R3WSG4"/>
<accession>A0A1R3WSG4</accession>
<name>A0A1R3WSG4_9BACT</name>
<feature type="transmembrane region" description="Helical" evidence="1">
    <location>
        <begin position="60"/>
        <end position="80"/>
    </location>
</feature>
<gene>
    <name evidence="2" type="ORF">SAMN05444128_0909</name>
</gene>
<dbReference type="OrthoDB" id="852748at2"/>
<sequence length="214" mass="23962">MKKNLTLLLLLIPFGILSYLYSLTGFLLLAIMVFCLVALLVAGIVKSFRPDLSPKWWKRPLLLMSVCAMGVLIGLLRPLAPAILGAGDVSEQLAYAYKTDQADRMTIGAYTGLYENSLAMRDSIRLAQVSQLYHDNQISLPKDKFYAAFVFHHSRKSDLFEIAQKLAGEAAAVSELKDDYVVQWLAKATYDRWMVSLGKPEKYGTQDKFSISVE</sequence>
<keyword evidence="1" id="KW-1133">Transmembrane helix</keyword>
<keyword evidence="3" id="KW-1185">Reference proteome</keyword>
<dbReference type="EMBL" id="FTPP01000001">
    <property type="protein sequence ID" value="SIT80849.1"/>
    <property type="molecule type" value="Genomic_DNA"/>
</dbReference>
<dbReference type="Proteomes" id="UP000187181">
    <property type="component" value="Unassembled WGS sequence"/>
</dbReference>
<evidence type="ECO:0000313" key="3">
    <source>
        <dbReference type="Proteomes" id="UP000187181"/>
    </source>
</evidence>
<keyword evidence="1" id="KW-0812">Transmembrane</keyword>
<feature type="transmembrane region" description="Helical" evidence="1">
    <location>
        <begin position="28"/>
        <end position="48"/>
    </location>
</feature>
<evidence type="ECO:0000313" key="2">
    <source>
        <dbReference type="EMBL" id="SIT80849.1"/>
    </source>
</evidence>
<organism evidence="2 3">
    <name type="scientific">Pontibacter indicus</name>
    <dbReference type="NCBI Taxonomy" id="1317125"/>
    <lineage>
        <taxon>Bacteria</taxon>
        <taxon>Pseudomonadati</taxon>
        <taxon>Bacteroidota</taxon>
        <taxon>Cytophagia</taxon>
        <taxon>Cytophagales</taxon>
        <taxon>Hymenobacteraceae</taxon>
        <taxon>Pontibacter</taxon>
    </lineage>
</organism>
<proteinExistence type="predicted"/>